<dbReference type="GO" id="GO:0007635">
    <property type="term" value="P:chemosensory behavior"/>
    <property type="evidence" value="ECO:0007669"/>
    <property type="project" value="TreeGrafter"/>
</dbReference>
<protein>
    <recommendedName>
        <fullName evidence="8">Gustatory receptor</fullName>
    </recommendedName>
</protein>
<dbReference type="Pfam" id="PF08395">
    <property type="entry name" value="7tm_7"/>
    <property type="match status" value="1"/>
</dbReference>
<dbReference type="GO" id="GO:0005886">
    <property type="term" value="C:plasma membrane"/>
    <property type="evidence" value="ECO:0007669"/>
    <property type="project" value="UniProtKB-SubCell"/>
</dbReference>
<dbReference type="GO" id="GO:0050909">
    <property type="term" value="P:sensory perception of taste"/>
    <property type="evidence" value="ECO:0007669"/>
    <property type="project" value="InterPro"/>
</dbReference>
<dbReference type="GO" id="GO:0007165">
    <property type="term" value="P:signal transduction"/>
    <property type="evidence" value="ECO:0007669"/>
    <property type="project" value="UniProtKB-KW"/>
</dbReference>
<evidence type="ECO:0000256" key="5">
    <source>
        <dbReference type="ARBA" id="ARBA00023136"/>
    </source>
</evidence>
<reference evidence="9" key="1">
    <citation type="journal article" date="2020" name="J Insects Food Feed">
        <title>The yellow mealworm (Tenebrio molitor) genome: a resource for the emerging insects as food and feed industry.</title>
        <authorList>
            <person name="Eriksson T."/>
            <person name="Andere A."/>
            <person name="Kelstrup H."/>
            <person name="Emery V."/>
            <person name="Picard C."/>
        </authorList>
    </citation>
    <scope>NUCLEOTIDE SEQUENCE</scope>
    <source>
        <strain evidence="9">Stoneville</strain>
        <tissue evidence="9">Whole head</tissue>
    </source>
</reference>
<keyword evidence="5 8" id="KW-0472">Membrane</keyword>
<dbReference type="GO" id="GO:0030424">
    <property type="term" value="C:axon"/>
    <property type="evidence" value="ECO:0007669"/>
    <property type="project" value="TreeGrafter"/>
</dbReference>
<evidence type="ECO:0000256" key="3">
    <source>
        <dbReference type="ARBA" id="ARBA00022692"/>
    </source>
</evidence>
<comment type="caution">
    <text evidence="8">Lacks conserved residue(s) required for the propagation of feature annotation.</text>
</comment>
<evidence type="ECO:0000313" key="10">
    <source>
        <dbReference type="Proteomes" id="UP000719412"/>
    </source>
</evidence>
<dbReference type="GO" id="GO:0030425">
    <property type="term" value="C:dendrite"/>
    <property type="evidence" value="ECO:0007669"/>
    <property type="project" value="TreeGrafter"/>
</dbReference>
<evidence type="ECO:0000256" key="8">
    <source>
        <dbReference type="RuleBase" id="RU363108"/>
    </source>
</evidence>
<dbReference type="PANTHER" id="PTHR21143">
    <property type="entry name" value="INVERTEBRATE GUSTATORY RECEPTOR"/>
    <property type="match status" value="1"/>
</dbReference>
<keyword evidence="4 8" id="KW-1133">Transmembrane helix</keyword>
<evidence type="ECO:0000313" key="9">
    <source>
        <dbReference type="EMBL" id="KAH0822051.1"/>
    </source>
</evidence>
<feature type="transmembrane region" description="Helical" evidence="8">
    <location>
        <begin position="134"/>
        <end position="159"/>
    </location>
</feature>
<dbReference type="EMBL" id="JABDTM020004543">
    <property type="protein sequence ID" value="KAH0822051.1"/>
    <property type="molecule type" value="Genomic_DNA"/>
</dbReference>
<feature type="transmembrane region" description="Helical" evidence="8">
    <location>
        <begin position="31"/>
        <end position="51"/>
    </location>
</feature>
<gene>
    <name evidence="9" type="ORF">GEV33_000740</name>
</gene>
<name>A0A8J6LQT2_TENMO</name>
<keyword evidence="7 8" id="KW-0807">Transducer</keyword>
<evidence type="ECO:0000256" key="7">
    <source>
        <dbReference type="ARBA" id="ARBA00023224"/>
    </source>
</evidence>
<comment type="similarity">
    <text evidence="8">Belongs to the insect chemoreceptor superfamily. Gustatory receptor (GR) family.</text>
</comment>
<comment type="caution">
    <text evidence="9">The sequence shown here is derived from an EMBL/GenBank/DDBJ whole genome shotgun (WGS) entry which is preliminary data.</text>
</comment>
<keyword evidence="10" id="KW-1185">Reference proteome</keyword>
<organism evidence="9 10">
    <name type="scientific">Tenebrio molitor</name>
    <name type="common">Yellow mealworm beetle</name>
    <dbReference type="NCBI Taxonomy" id="7067"/>
    <lineage>
        <taxon>Eukaryota</taxon>
        <taxon>Metazoa</taxon>
        <taxon>Ecdysozoa</taxon>
        <taxon>Arthropoda</taxon>
        <taxon>Hexapoda</taxon>
        <taxon>Insecta</taxon>
        <taxon>Pterygota</taxon>
        <taxon>Neoptera</taxon>
        <taxon>Endopterygota</taxon>
        <taxon>Coleoptera</taxon>
        <taxon>Polyphaga</taxon>
        <taxon>Cucujiformia</taxon>
        <taxon>Tenebrionidae</taxon>
        <taxon>Tenebrio</taxon>
    </lineage>
</organism>
<evidence type="ECO:0000256" key="1">
    <source>
        <dbReference type="ARBA" id="ARBA00004651"/>
    </source>
</evidence>
<accession>A0A8J6LQT2</accession>
<keyword evidence="6 8" id="KW-0675">Receptor</keyword>
<dbReference type="InterPro" id="IPR013604">
    <property type="entry name" value="7TM_chemorcpt"/>
</dbReference>
<dbReference type="GO" id="GO:0043025">
    <property type="term" value="C:neuronal cell body"/>
    <property type="evidence" value="ECO:0007669"/>
    <property type="project" value="TreeGrafter"/>
</dbReference>
<dbReference type="Proteomes" id="UP000719412">
    <property type="component" value="Unassembled WGS sequence"/>
</dbReference>
<keyword evidence="3 8" id="KW-0812">Transmembrane</keyword>
<feature type="transmembrane region" description="Helical" evidence="8">
    <location>
        <begin position="171"/>
        <end position="189"/>
    </location>
</feature>
<comment type="function">
    <text evidence="8">Gustatory receptor which mediates acceptance or avoidance behavior, depending on its substrates.</text>
</comment>
<dbReference type="GO" id="GO:0008049">
    <property type="term" value="P:male courtship behavior"/>
    <property type="evidence" value="ECO:0007669"/>
    <property type="project" value="TreeGrafter"/>
</dbReference>
<sequence length="317" mass="36123">MTIVDFDDKLFSNGIGLDYDKTKKHIVLQMVARNTLFVFYFGFFIIVDLQYRDFNSYLMECSALFMLVMNSALCFLAIELIHILRARFKVLNQHINTLAQQGTKKTRKQGILPLNKICTLHHHLSKLIKSFNEIFGVILLLMFTLSFLVIVLSLFYTTAELQSSVIVWMDAFYAFMTSVTFIIDTIYVCDACYSTIQEANLSGELIHKIDAQDRHTIDEIEMFSLQIANEQVEFNAAGFFPINYTLVFSVSESSLLDLTKRHVETGNRCILCNLAAPIDAKMPFGFPNAPATLSPGVLVPRQLRRPANYTLVPEDDH</sequence>
<reference evidence="9" key="2">
    <citation type="submission" date="2021-08" db="EMBL/GenBank/DDBJ databases">
        <authorList>
            <person name="Eriksson T."/>
        </authorList>
    </citation>
    <scope>NUCLEOTIDE SEQUENCE</scope>
    <source>
        <strain evidence="9">Stoneville</strain>
        <tissue evidence="9">Whole head</tissue>
    </source>
</reference>
<proteinExistence type="inferred from homology"/>
<keyword evidence="2 8" id="KW-1003">Cell membrane</keyword>
<evidence type="ECO:0000256" key="4">
    <source>
        <dbReference type="ARBA" id="ARBA00022989"/>
    </source>
</evidence>
<evidence type="ECO:0000256" key="2">
    <source>
        <dbReference type="ARBA" id="ARBA00022475"/>
    </source>
</evidence>
<dbReference type="AlphaFoldDB" id="A0A8J6LQT2"/>
<dbReference type="PANTHER" id="PTHR21143:SF133">
    <property type="entry name" value="GUSTATORY AND PHEROMONE RECEPTOR 32A-RELATED"/>
    <property type="match status" value="1"/>
</dbReference>
<comment type="subcellular location">
    <subcellularLocation>
        <location evidence="1 8">Cell membrane</location>
        <topology evidence="1 8">Multi-pass membrane protein</topology>
    </subcellularLocation>
</comment>
<feature type="transmembrane region" description="Helical" evidence="8">
    <location>
        <begin position="63"/>
        <end position="84"/>
    </location>
</feature>
<evidence type="ECO:0000256" key="6">
    <source>
        <dbReference type="ARBA" id="ARBA00023170"/>
    </source>
</evidence>